<name>A0A1V3KRW4_9PAST</name>
<dbReference type="EMBL" id="MLAH01000139">
    <property type="protein sequence ID" value="OOF80424.1"/>
    <property type="molecule type" value="Genomic_DNA"/>
</dbReference>
<evidence type="ECO:0000256" key="1">
    <source>
        <dbReference type="SAM" id="MobiDB-lite"/>
    </source>
</evidence>
<dbReference type="Proteomes" id="UP000189549">
    <property type="component" value="Unassembled WGS sequence"/>
</dbReference>
<proteinExistence type="predicted"/>
<comment type="caution">
    <text evidence="2">The sequence shown here is derived from an EMBL/GenBank/DDBJ whole genome shotgun (WGS) entry which is preliminary data.</text>
</comment>
<evidence type="ECO:0000313" key="3">
    <source>
        <dbReference type="Proteomes" id="UP000189549"/>
    </source>
</evidence>
<evidence type="ECO:0000313" key="2">
    <source>
        <dbReference type="EMBL" id="OOF80424.1"/>
    </source>
</evidence>
<reference evidence="2 3" key="1">
    <citation type="submission" date="2016-10" db="EMBL/GenBank/DDBJ databases">
        <title>Rodentibacter gen. nov. and new species.</title>
        <authorList>
            <person name="Christensen H."/>
        </authorList>
    </citation>
    <scope>NUCLEOTIDE SEQUENCE [LARGE SCALE GENOMIC DNA]</scope>
    <source>
        <strain evidence="2 3">Ppn157</strain>
    </source>
</reference>
<sequence length="81" mass="9120">MSITKTNPAKNFKRAKRIAQKQSALTAKPKSSRVEKAISLAGREKKPVDIANYGYNKGKTTTNTVRAKERRQMGCRELVRI</sequence>
<dbReference type="AlphaFoldDB" id="A0A1V3KRW4"/>
<feature type="region of interest" description="Disordered" evidence="1">
    <location>
        <begin position="1"/>
        <end position="34"/>
    </location>
</feature>
<gene>
    <name evidence="2" type="ORF">BKG93_12045</name>
</gene>
<protein>
    <submittedName>
        <fullName evidence="2">Uncharacterized protein</fullName>
    </submittedName>
</protein>
<accession>A0A1V3KRW4</accession>
<organism evidence="2 3">
    <name type="scientific">Rodentibacter ratti</name>
    <dbReference type="NCBI Taxonomy" id="1906745"/>
    <lineage>
        <taxon>Bacteria</taxon>
        <taxon>Pseudomonadati</taxon>
        <taxon>Pseudomonadota</taxon>
        <taxon>Gammaproteobacteria</taxon>
        <taxon>Pasteurellales</taxon>
        <taxon>Pasteurellaceae</taxon>
        <taxon>Rodentibacter</taxon>
    </lineage>
</organism>
<dbReference type="RefSeq" id="WP_077477246.1">
    <property type="nucleotide sequence ID" value="NZ_MLAH01000139.1"/>
</dbReference>